<protein>
    <submittedName>
        <fullName evidence="1">DUF1501 domain-containing protein</fullName>
    </submittedName>
</protein>
<accession>A0ABU6K107</accession>
<gene>
    <name evidence="1" type="ORF">VVD49_05620</name>
</gene>
<dbReference type="InterPro" id="IPR010869">
    <property type="entry name" value="DUF1501"/>
</dbReference>
<keyword evidence="2" id="KW-1185">Reference proteome</keyword>
<comment type="caution">
    <text evidence="1">The sequence shown here is derived from an EMBL/GenBank/DDBJ whole genome shotgun (WGS) entry which is preliminary data.</text>
</comment>
<evidence type="ECO:0000313" key="2">
    <source>
        <dbReference type="Proteomes" id="UP001331561"/>
    </source>
</evidence>
<proteinExistence type="predicted"/>
<dbReference type="PANTHER" id="PTHR43737">
    <property type="entry name" value="BLL7424 PROTEIN"/>
    <property type="match status" value="1"/>
</dbReference>
<dbReference type="PROSITE" id="PS51318">
    <property type="entry name" value="TAT"/>
    <property type="match status" value="1"/>
</dbReference>
<organism evidence="1 2">
    <name type="scientific">Uliginosibacterium silvisoli</name>
    <dbReference type="NCBI Taxonomy" id="3114758"/>
    <lineage>
        <taxon>Bacteria</taxon>
        <taxon>Pseudomonadati</taxon>
        <taxon>Pseudomonadota</taxon>
        <taxon>Betaproteobacteria</taxon>
        <taxon>Rhodocyclales</taxon>
        <taxon>Zoogloeaceae</taxon>
        <taxon>Uliginosibacterium</taxon>
    </lineage>
</organism>
<dbReference type="EMBL" id="JAYXHS010000001">
    <property type="protein sequence ID" value="MEC5385191.1"/>
    <property type="molecule type" value="Genomic_DNA"/>
</dbReference>
<dbReference type="InterPro" id="IPR006311">
    <property type="entry name" value="TAT_signal"/>
</dbReference>
<evidence type="ECO:0000313" key="1">
    <source>
        <dbReference type="EMBL" id="MEC5385191.1"/>
    </source>
</evidence>
<dbReference type="RefSeq" id="WP_327598152.1">
    <property type="nucleotide sequence ID" value="NZ_JAYXHS010000001.1"/>
</dbReference>
<dbReference type="Proteomes" id="UP001331561">
    <property type="component" value="Unassembled WGS sequence"/>
</dbReference>
<sequence length="474" mass="48530">MHLIGSASRREFLKRAAALGSLGSAAPFALNLAGIGSAAAATMPSDYKALVCVFLNGGNDHNNTVIPYDTGSHATYAAARGGLVSAGGIALDRTGLLEIVPTTSQGSGRQFAVSAELAPLQALFAANKAAVMANVGPLITPITNAAQYKAGTVAAPPKLFSHNDQQATWQAFSPEGGKVGWGGRLGDMFAAANSNTIFTAISASGNTVFLSGQNIFQYQIGTSGATAISGTTSTNLFGSGNGASSGANVLKSLTQQSSSQVLEQDHASVVTRSIGAASQVSTALATVPATDSRVALGAQANNRLAQQLQIVARLIAVNTTLGAKRQVFFVSLGGFDTHDNQITAQASLHTQLAGAINYFYQATVNLGVANQATLFTASDFGRTLTSNGDGSDHGWGAHHFVVGGAVKGGDIYGTFPVVAMGTTDDVGSGRLLPRSSVDQYASTMAKWFGVSDSELSLIAPNIGNFSTRDLGFML</sequence>
<dbReference type="Pfam" id="PF07394">
    <property type="entry name" value="DUF1501"/>
    <property type="match status" value="1"/>
</dbReference>
<name>A0ABU6K107_9RHOO</name>
<reference evidence="1 2" key="1">
    <citation type="submission" date="2024-01" db="EMBL/GenBank/DDBJ databases">
        <title>Uliginosibacterium soil sp. nov.</title>
        <authorList>
            <person name="Lv Y."/>
        </authorList>
    </citation>
    <scope>NUCLEOTIDE SEQUENCE [LARGE SCALE GENOMIC DNA]</scope>
    <source>
        <strain evidence="1 2">H3</strain>
    </source>
</reference>
<dbReference type="PANTHER" id="PTHR43737:SF1">
    <property type="entry name" value="DUF1501 DOMAIN-CONTAINING PROTEIN"/>
    <property type="match status" value="1"/>
</dbReference>